<dbReference type="EMBL" id="CP034159">
    <property type="protein sequence ID" value="AZI33451.1"/>
    <property type="molecule type" value="Genomic_DNA"/>
</dbReference>
<keyword evidence="2" id="KW-0808">Transferase</keyword>
<dbReference type="Proteomes" id="UP000270185">
    <property type="component" value="Chromosome"/>
</dbReference>
<reference evidence="3" key="1">
    <citation type="submission" date="2018-11" db="EMBL/GenBank/DDBJ databases">
        <title>Proposal to divide the Flavobacteriaceae and reorganize its genera based on Amino Acid Identity values calculated from whole genome sequences.</title>
        <authorList>
            <person name="Nicholson A.C."/>
            <person name="Gulvik C.A."/>
            <person name="Whitney A.M."/>
            <person name="Humrighouse B.W."/>
            <person name="Bell M."/>
            <person name="Holmes B."/>
            <person name="Steigerwalt A.G."/>
            <person name="Villarma A."/>
            <person name="Sheth M."/>
            <person name="Batra D."/>
            <person name="Pryor J."/>
            <person name="Bernardet J.-F."/>
            <person name="Hugo C."/>
            <person name="Kampfer P."/>
            <person name="Newman J.D."/>
            <person name="McQuiston J.R."/>
        </authorList>
    </citation>
    <scope>NUCLEOTIDE SEQUENCE [LARGE SCALE GENOMIC DNA]</scope>
    <source>
        <strain evidence="3">G0081</strain>
    </source>
</reference>
<dbReference type="RefSeq" id="WP_125024928.1">
    <property type="nucleotide sequence ID" value="NZ_CP034159.1"/>
</dbReference>
<dbReference type="InterPro" id="IPR019999">
    <property type="entry name" value="Anth_synth_I-like"/>
</dbReference>
<dbReference type="Gene3D" id="3.60.120.10">
    <property type="entry name" value="Anthranilate synthase"/>
    <property type="match status" value="1"/>
</dbReference>
<dbReference type="SUPFAM" id="SSF56322">
    <property type="entry name" value="ADC synthase"/>
    <property type="match status" value="1"/>
</dbReference>
<gene>
    <name evidence="2" type="ORF">EIB73_09760</name>
</gene>
<dbReference type="InterPro" id="IPR015890">
    <property type="entry name" value="Chorismate_C"/>
</dbReference>
<dbReference type="EC" id="2.6.1.85" evidence="2"/>
<dbReference type="KEGG" id="ccas:EIB73_09760"/>
<dbReference type="InterPro" id="IPR005801">
    <property type="entry name" value="ADC_synthase"/>
</dbReference>
<evidence type="ECO:0000259" key="1">
    <source>
        <dbReference type="Pfam" id="PF00425"/>
    </source>
</evidence>
<accession>A0A3G8XXI9</accession>
<evidence type="ECO:0000313" key="3">
    <source>
        <dbReference type="Proteomes" id="UP000270185"/>
    </source>
</evidence>
<dbReference type="GO" id="GO:0046820">
    <property type="term" value="F:4-amino-4-deoxychorismate synthase activity"/>
    <property type="evidence" value="ECO:0007669"/>
    <property type="project" value="UniProtKB-EC"/>
</dbReference>
<organism evidence="2 3">
    <name type="scientific">Kaistella carnis</name>
    <dbReference type="NCBI Taxonomy" id="1241979"/>
    <lineage>
        <taxon>Bacteria</taxon>
        <taxon>Pseudomonadati</taxon>
        <taxon>Bacteroidota</taxon>
        <taxon>Flavobacteriia</taxon>
        <taxon>Flavobacteriales</taxon>
        <taxon>Weeksellaceae</taxon>
        <taxon>Chryseobacterium group</taxon>
        <taxon>Kaistella</taxon>
    </lineage>
</organism>
<keyword evidence="3" id="KW-1185">Reference proteome</keyword>
<feature type="domain" description="Chorismate-utilising enzyme C-terminal" evidence="1">
    <location>
        <begin position="64"/>
        <end position="308"/>
    </location>
</feature>
<dbReference type="PANTHER" id="PTHR11236">
    <property type="entry name" value="AMINOBENZOATE/ANTHRANILATE SYNTHASE"/>
    <property type="match status" value="1"/>
</dbReference>
<name>A0A3G8XXI9_9FLAO</name>
<protein>
    <submittedName>
        <fullName evidence="2">Aminodeoxychorismate synthase component I</fullName>
        <ecNumber evidence="2">2.6.1.85</ecNumber>
    </submittedName>
</protein>
<keyword evidence="2" id="KW-0032">Aminotransferase</keyword>
<proteinExistence type="predicted"/>
<dbReference type="AlphaFoldDB" id="A0A3G8XXI9"/>
<dbReference type="OrthoDB" id="9803598at2"/>
<dbReference type="NCBIfam" id="NF005486">
    <property type="entry name" value="PRK07093.1"/>
    <property type="match status" value="1"/>
</dbReference>
<evidence type="ECO:0000313" key="2">
    <source>
        <dbReference type="EMBL" id="AZI33451.1"/>
    </source>
</evidence>
<dbReference type="Pfam" id="PF00425">
    <property type="entry name" value="Chorismate_bind"/>
    <property type="match status" value="1"/>
</dbReference>
<dbReference type="GO" id="GO:0000162">
    <property type="term" value="P:L-tryptophan biosynthetic process"/>
    <property type="evidence" value="ECO:0007669"/>
    <property type="project" value="TreeGrafter"/>
</dbReference>
<dbReference type="PANTHER" id="PTHR11236:SF50">
    <property type="entry name" value="AMINODEOXYCHORISMATE SYNTHASE COMPONENT 1"/>
    <property type="match status" value="1"/>
</dbReference>
<dbReference type="PRINTS" id="PR00095">
    <property type="entry name" value="ANTSNTHASEI"/>
</dbReference>
<sequence length="314" mass="36364">MDELSQKKVPFFFMIDFLVQKVEVFEESALDKNGLLIDFKSYTNANEPLIESREIHLKAFPESREIYRRGFDKVQREIRLGNSYLTNYTCKTEIEINLSLKEIFYLSKAKYKILYKDQFVCFSPETFVEIIDNEVFTHPMKGTIDASKENAIEVLKSDIKEKAEHYTVVDLLRNDLSMVADEVQVNEFQRIDFIKTKQKNLYAMSSEISGKLKPEFQNKIGSLMKTLLPAGSILGAPKPKTLEIILDAESYERGFYTGVCGWFDGENLDSCVMIRFIEKENEKLYFKSGGGITHLSNFADEHQEMKNKIYVPIH</sequence>